<protein>
    <submittedName>
        <fullName evidence="1">Uncharacterized protein</fullName>
    </submittedName>
</protein>
<proteinExistence type="predicted"/>
<dbReference type="EMBL" id="JACHIN010000004">
    <property type="protein sequence ID" value="MBB5077951.1"/>
    <property type="molecule type" value="Genomic_DNA"/>
</dbReference>
<organism evidence="1 2">
    <name type="scientific">Nonomuraea endophytica</name>
    <dbReference type="NCBI Taxonomy" id="714136"/>
    <lineage>
        <taxon>Bacteria</taxon>
        <taxon>Bacillati</taxon>
        <taxon>Actinomycetota</taxon>
        <taxon>Actinomycetes</taxon>
        <taxon>Streptosporangiales</taxon>
        <taxon>Streptosporangiaceae</taxon>
        <taxon>Nonomuraea</taxon>
    </lineage>
</organism>
<evidence type="ECO:0000313" key="2">
    <source>
        <dbReference type="Proteomes" id="UP000568380"/>
    </source>
</evidence>
<sequence length="82" mass="8888">MRLRFLVIDPDTDGDDCPALHLDEETGDLAVIGETITDPSDLAAIKASTGLKSCETAIIIPARMRKHILEALRELDDSSTLP</sequence>
<comment type="caution">
    <text evidence="1">The sequence shown here is derived from an EMBL/GenBank/DDBJ whole genome shotgun (WGS) entry which is preliminary data.</text>
</comment>
<name>A0A7W8EG20_9ACTN</name>
<gene>
    <name evidence="1" type="ORF">HNR40_003426</name>
</gene>
<dbReference type="Proteomes" id="UP000568380">
    <property type="component" value="Unassembled WGS sequence"/>
</dbReference>
<accession>A0A7W8EG20</accession>
<keyword evidence="2" id="KW-1185">Reference proteome</keyword>
<dbReference type="RefSeq" id="WP_157245640.1">
    <property type="nucleotide sequence ID" value="NZ_JACHIN010000004.1"/>
</dbReference>
<evidence type="ECO:0000313" key="1">
    <source>
        <dbReference type="EMBL" id="MBB5077951.1"/>
    </source>
</evidence>
<dbReference type="AlphaFoldDB" id="A0A7W8EG20"/>
<reference evidence="1 2" key="1">
    <citation type="submission" date="2020-08" db="EMBL/GenBank/DDBJ databases">
        <title>Genomic Encyclopedia of Type Strains, Phase IV (KMG-IV): sequencing the most valuable type-strain genomes for metagenomic binning, comparative biology and taxonomic classification.</title>
        <authorList>
            <person name="Goeker M."/>
        </authorList>
    </citation>
    <scope>NUCLEOTIDE SEQUENCE [LARGE SCALE GENOMIC DNA]</scope>
    <source>
        <strain evidence="1 2">DSM 45385</strain>
    </source>
</reference>